<organism evidence="2 3">
    <name type="scientific">Sandaracinus amylolyticus</name>
    <dbReference type="NCBI Taxonomy" id="927083"/>
    <lineage>
        <taxon>Bacteria</taxon>
        <taxon>Pseudomonadati</taxon>
        <taxon>Myxococcota</taxon>
        <taxon>Polyangia</taxon>
        <taxon>Polyangiales</taxon>
        <taxon>Sandaracinaceae</taxon>
        <taxon>Sandaracinus</taxon>
    </lineage>
</organism>
<dbReference type="InterPro" id="IPR056695">
    <property type="entry name" value="DUF7793"/>
</dbReference>
<dbReference type="STRING" id="927083.DB32_002899"/>
<accession>A0A0F6W2E0</accession>
<reference evidence="2 3" key="1">
    <citation type="submission" date="2015-03" db="EMBL/GenBank/DDBJ databases">
        <title>Genome assembly of Sandaracinus amylolyticus DSM 53668.</title>
        <authorList>
            <person name="Sharma G."/>
            <person name="Subramanian S."/>
        </authorList>
    </citation>
    <scope>NUCLEOTIDE SEQUENCE [LARGE SCALE GENOMIC DNA]</scope>
    <source>
        <strain evidence="2 3">DSM 53668</strain>
    </source>
</reference>
<sequence>MSLEPDVTRWALLGSTSNAHFYEIEPRVIAIVPHERSIDDERTARESVELQHAHWRARGARGGAIVFMDRLVDQRPGARKVYTSVPDPALITCFALVGGTVFGRAAASVFLGLTRPSAPTRVFATYESALEWVRSVNG</sequence>
<proteinExistence type="predicted"/>
<dbReference type="Pfam" id="PF25056">
    <property type="entry name" value="DUF7793"/>
    <property type="match status" value="1"/>
</dbReference>
<dbReference type="RefSeq" id="WP_053232983.1">
    <property type="nucleotide sequence ID" value="NZ_CP011125.1"/>
</dbReference>
<name>A0A0F6W2E0_9BACT</name>
<dbReference type="OrthoDB" id="5531147at2"/>
<evidence type="ECO:0000259" key="1">
    <source>
        <dbReference type="Pfam" id="PF25056"/>
    </source>
</evidence>
<gene>
    <name evidence="2" type="ORF">DB32_002899</name>
</gene>
<evidence type="ECO:0000313" key="3">
    <source>
        <dbReference type="Proteomes" id="UP000034883"/>
    </source>
</evidence>
<evidence type="ECO:0000313" key="2">
    <source>
        <dbReference type="EMBL" id="AKF05750.1"/>
    </source>
</evidence>
<dbReference type="EMBL" id="CP011125">
    <property type="protein sequence ID" value="AKF05750.1"/>
    <property type="molecule type" value="Genomic_DNA"/>
</dbReference>
<dbReference type="Gene3D" id="3.40.970.30">
    <property type="entry name" value="yp_829618.1 like domains"/>
    <property type="match status" value="1"/>
</dbReference>
<dbReference type="Proteomes" id="UP000034883">
    <property type="component" value="Chromosome"/>
</dbReference>
<keyword evidence="3" id="KW-1185">Reference proteome</keyword>
<protein>
    <recommendedName>
        <fullName evidence="1">DUF7793 domain-containing protein</fullName>
    </recommendedName>
</protein>
<feature type="domain" description="DUF7793" evidence="1">
    <location>
        <begin position="64"/>
        <end position="135"/>
    </location>
</feature>
<dbReference type="AlphaFoldDB" id="A0A0F6W2E0"/>
<dbReference type="KEGG" id="samy:DB32_002899"/>